<proteinExistence type="predicted"/>
<dbReference type="GO" id="GO:0000070">
    <property type="term" value="P:mitotic sister chromatid segregation"/>
    <property type="evidence" value="ECO:0007669"/>
    <property type="project" value="InterPro"/>
</dbReference>
<dbReference type="InterPro" id="IPR013950">
    <property type="entry name" value="Mis14/Nsl1"/>
</dbReference>
<protein>
    <submittedName>
        <fullName evidence="1">Uncharacterized protein</fullName>
    </submittedName>
</protein>
<evidence type="ECO:0000313" key="1">
    <source>
        <dbReference type="EMBL" id="THG98481.1"/>
    </source>
</evidence>
<evidence type="ECO:0000313" key="2">
    <source>
        <dbReference type="Proteomes" id="UP000309038"/>
    </source>
</evidence>
<comment type="caution">
    <text evidence="1">The sequence shown here is derived from an EMBL/GenBank/DDBJ whole genome shotgun (WGS) entry which is preliminary data.</text>
</comment>
<keyword evidence="2" id="KW-1185">Reference proteome</keyword>
<dbReference type="AlphaFoldDB" id="A0A4S4KJB9"/>
<organism evidence="1 2">
    <name type="scientific">Hermanssonia centrifuga</name>
    <dbReference type="NCBI Taxonomy" id="98765"/>
    <lineage>
        <taxon>Eukaryota</taxon>
        <taxon>Fungi</taxon>
        <taxon>Dikarya</taxon>
        <taxon>Basidiomycota</taxon>
        <taxon>Agaricomycotina</taxon>
        <taxon>Agaricomycetes</taxon>
        <taxon>Polyporales</taxon>
        <taxon>Meruliaceae</taxon>
        <taxon>Hermanssonia</taxon>
    </lineage>
</organism>
<accession>A0A4S4KJB9</accession>
<dbReference type="Pfam" id="PF08641">
    <property type="entry name" value="Mis14"/>
    <property type="match status" value="1"/>
</dbReference>
<dbReference type="EMBL" id="SGPJ01000117">
    <property type="protein sequence ID" value="THG98481.1"/>
    <property type="molecule type" value="Genomic_DNA"/>
</dbReference>
<sequence>MDQQREELPRISVDSLHDWERIKASYTDAATATFETRVASRSEADKNLLRKHLQKFIDRTFEMSTANLRINGRNFEDLNAEEQGGIEPFDEGLDRHIWSLSDQSLQWDGEIAKKRREKPREVHRLMKELLETQQVVDEAETEEYAHVVEGDDEIEADMTEAYNEAENVSRKTYAVAEELQQCVATQYERSERLKVVTAEVKALKF</sequence>
<name>A0A4S4KJB9_9APHY</name>
<dbReference type="Proteomes" id="UP000309038">
    <property type="component" value="Unassembled WGS sequence"/>
</dbReference>
<reference evidence="1 2" key="1">
    <citation type="submission" date="2019-02" db="EMBL/GenBank/DDBJ databases">
        <title>Genome sequencing of the rare red list fungi Phlebia centrifuga.</title>
        <authorList>
            <person name="Buettner E."/>
            <person name="Kellner H."/>
        </authorList>
    </citation>
    <scope>NUCLEOTIDE SEQUENCE [LARGE SCALE GENOMIC DNA]</scope>
    <source>
        <strain evidence="1 2">DSM 108282</strain>
    </source>
</reference>
<gene>
    <name evidence="1" type="ORF">EW026_g3712</name>
</gene>
<dbReference type="GO" id="GO:0000776">
    <property type="term" value="C:kinetochore"/>
    <property type="evidence" value="ECO:0007669"/>
    <property type="project" value="InterPro"/>
</dbReference>